<dbReference type="HAMAP" id="MF_01855">
    <property type="entry name" value="FBPase_class1"/>
    <property type="match status" value="1"/>
</dbReference>
<keyword evidence="10" id="KW-0597">Phosphoprotein</keyword>
<dbReference type="GO" id="GO:0005986">
    <property type="term" value="P:sucrose biosynthetic process"/>
    <property type="evidence" value="ECO:0007669"/>
    <property type="project" value="TreeGrafter"/>
</dbReference>
<dbReference type="GO" id="GO:0070161">
    <property type="term" value="C:anchoring junction"/>
    <property type="evidence" value="ECO:0007669"/>
    <property type="project" value="UniProtKB-SubCell"/>
</dbReference>
<evidence type="ECO:0000256" key="18">
    <source>
        <dbReference type="ARBA" id="ARBA00032973"/>
    </source>
</evidence>
<comment type="catalytic activity">
    <reaction evidence="1">
        <text>beta-D-fructose 1,6-bisphosphate + H2O = beta-D-fructose 6-phosphate + phosphate</text>
        <dbReference type="Rhea" id="RHEA:11064"/>
        <dbReference type="ChEBI" id="CHEBI:15377"/>
        <dbReference type="ChEBI" id="CHEBI:32966"/>
        <dbReference type="ChEBI" id="CHEBI:43474"/>
        <dbReference type="ChEBI" id="CHEBI:57634"/>
        <dbReference type="EC" id="3.1.3.11"/>
    </reaction>
</comment>
<dbReference type="GO" id="GO:0006000">
    <property type="term" value="P:fructose metabolic process"/>
    <property type="evidence" value="ECO:0007669"/>
    <property type="project" value="TreeGrafter"/>
</dbReference>
<dbReference type="PIRSF" id="PIRSF500210">
    <property type="entry name" value="FBPtase"/>
    <property type="match status" value="1"/>
</dbReference>
<comment type="similarity">
    <text evidence="7 24">Belongs to the FBPase class 1 family.</text>
</comment>
<dbReference type="GO" id="GO:0005829">
    <property type="term" value="C:cytosol"/>
    <property type="evidence" value="ECO:0007669"/>
    <property type="project" value="TreeGrafter"/>
</dbReference>
<keyword evidence="14" id="KW-0460">Magnesium</keyword>
<evidence type="ECO:0000256" key="7">
    <source>
        <dbReference type="ARBA" id="ARBA00010941"/>
    </source>
</evidence>
<comment type="function">
    <text evidence="19">Catalyzes the hydrolysis of fructose 1,6-bisphosphate to fructose 6-phosphate in the presence of divalent cations and probably participates in glycogen synthesis from carbohydrate precursors, such as lactate.</text>
</comment>
<dbReference type="GO" id="GO:0042132">
    <property type="term" value="F:fructose 1,6-bisphosphate 1-phosphatase activity"/>
    <property type="evidence" value="ECO:0007669"/>
    <property type="project" value="UniProtKB-EC"/>
</dbReference>
<evidence type="ECO:0000259" key="26">
    <source>
        <dbReference type="Pfam" id="PF18913"/>
    </source>
</evidence>
<reference key="1">
    <citation type="submission" date="2015-09" db="EMBL/GenBank/DDBJ databases">
        <title>A Deep insight into the sialome of Rhodnius neglectus, a vector of Chagas disease.</title>
        <authorList>
            <person name="Santiago P.B."/>
            <person name="Assumpcao T.C."/>
            <person name="Araujo C.N."/>
            <person name="Garcia I."/>
            <person name="Queiroz R.M."/>
            <person name="Raiol T."/>
            <person name="Ricart C.A."/>
            <person name="Neves D."/>
            <person name="Calvo E."/>
            <person name="Ribeiro J.M."/>
            <person name="Santana J.M."/>
        </authorList>
    </citation>
    <scope>NUCLEOTIDE SEQUENCE</scope>
</reference>
<keyword evidence="11" id="KW-0479">Metal-binding</keyword>
<keyword evidence="16" id="KW-0539">Nucleus</keyword>
<evidence type="ECO:0000256" key="15">
    <source>
        <dbReference type="ARBA" id="ARBA00022949"/>
    </source>
</evidence>
<dbReference type="InterPro" id="IPR020548">
    <property type="entry name" value="Fructose_bisphosphatase_AS"/>
</dbReference>
<dbReference type="PANTHER" id="PTHR11556:SF1">
    <property type="entry name" value="FRUCTOSE-BISPHOSPHATASE"/>
    <property type="match status" value="1"/>
</dbReference>
<comment type="subcellular location">
    <subcellularLocation>
        <location evidence="5">Cell junction</location>
    </subcellularLocation>
    <subcellularLocation>
        <location evidence="4">Cytoplasm</location>
        <location evidence="4">Myofibril</location>
        <location evidence="4">Sarcomere</location>
        <location evidence="4">Z line</location>
    </subcellularLocation>
    <subcellularLocation>
        <location evidence="3">Nucleus</location>
    </subcellularLocation>
</comment>
<sequence>MSFILSGGGVNPNCTTLTSFVLKQQRKHPEATGDLTLLLISIQSAVKAISSAVRKAGITNLYGLAGAENIQGEEVKKLDVLANDLFINLIKSSYTTSMIVSEENDEAIIIPPDHRGKYIVCMDPLDGSSNIDCLVTIGSIFGIWKLSEQVFVSDKVALQKGRDIVVAGYALYGSATTMVISLGKGSGVHSFTLDPEIGEFLLSERDMVMPEKGNFYSINEGYSYMWDSATVEYVAKKKNPKEGKPYSSRYVGSMVADVHRTLKYGGIFMYPANKNSPRGKLRLLYECLPMAFIMEEAGGMASTGIMPLLDVEPVDIHQRSPVVLGSRLDVEEYLEIAKKHRKCVKE</sequence>
<dbReference type="InterPro" id="IPR044015">
    <property type="entry name" value="FBPase_C_dom"/>
</dbReference>
<dbReference type="InterPro" id="IPR033391">
    <property type="entry name" value="FBPase_N"/>
</dbReference>
<feature type="domain" description="Fructose-1-6-bisphosphatase class I N-terminal" evidence="25">
    <location>
        <begin position="16"/>
        <end position="204"/>
    </location>
</feature>
<dbReference type="FunFam" id="3.40.190.80:FF:000001">
    <property type="entry name" value="Fructose-1,6-bisphosphatase class 1"/>
    <property type="match status" value="1"/>
</dbReference>
<evidence type="ECO:0000256" key="1">
    <source>
        <dbReference type="ARBA" id="ARBA00001273"/>
    </source>
</evidence>
<evidence type="ECO:0000256" key="2">
    <source>
        <dbReference type="ARBA" id="ARBA00001946"/>
    </source>
</evidence>
<evidence type="ECO:0000256" key="11">
    <source>
        <dbReference type="ARBA" id="ARBA00022723"/>
    </source>
</evidence>
<evidence type="ECO:0000256" key="10">
    <source>
        <dbReference type="ARBA" id="ARBA00022553"/>
    </source>
</evidence>
<keyword evidence="17 24" id="KW-0119">Carbohydrate metabolism</keyword>
<evidence type="ECO:0000256" key="16">
    <source>
        <dbReference type="ARBA" id="ARBA00023242"/>
    </source>
</evidence>
<dbReference type="Gene3D" id="3.30.540.10">
    <property type="entry name" value="Fructose-1,6-Bisphosphatase, subunit A, domain 1"/>
    <property type="match status" value="1"/>
</dbReference>
<evidence type="ECO:0000256" key="6">
    <source>
        <dbReference type="ARBA" id="ARBA00004742"/>
    </source>
</evidence>
<dbReference type="GO" id="GO:0006094">
    <property type="term" value="P:gluconeogenesis"/>
    <property type="evidence" value="ECO:0007669"/>
    <property type="project" value="UniProtKB-UniPathway"/>
</dbReference>
<proteinExistence type="evidence at transcript level"/>
<dbReference type="Gene3D" id="3.40.190.80">
    <property type="match status" value="1"/>
</dbReference>
<evidence type="ECO:0000256" key="21">
    <source>
        <dbReference type="ARBA" id="ARBA00040321"/>
    </source>
</evidence>
<comment type="subunit">
    <text evidence="20">Homotetramer. Interacts with ALDOA; the interaction blocks inhibition by physiological concentrations of AMP and reduces inhibition by Ca(2+). Interacts with alpha-actinin and F-actin.</text>
</comment>
<dbReference type="GO" id="GO:0006002">
    <property type="term" value="P:fructose 6-phosphate metabolic process"/>
    <property type="evidence" value="ECO:0007669"/>
    <property type="project" value="TreeGrafter"/>
</dbReference>
<organism evidence="27">
    <name type="scientific">Rhodnius neglectus</name>
    <dbReference type="NCBI Taxonomy" id="72488"/>
    <lineage>
        <taxon>Eukaryota</taxon>
        <taxon>Metazoa</taxon>
        <taxon>Ecdysozoa</taxon>
        <taxon>Arthropoda</taxon>
        <taxon>Hexapoda</taxon>
        <taxon>Insecta</taxon>
        <taxon>Pterygota</taxon>
        <taxon>Neoptera</taxon>
        <taxon>Paraneoptera</taxon>
        <taxon>Hemiptera</taxon>
        <taxon>Heteroptera</taxon>
        <taxon>Panheteroptera</taxon>
        <taxon>Cimicomorpha</taxon>
        <taxon>Reduviidae</taxon>
        <taxon>Triatominae</taxon>
        <taxon>Rhodnius</taxon>
    </lineage>
</organism>
<evidence type="ECO:0000256" key="19">
    <source>
        <dbReference type="ARBA" id="ARBA00037516"/>
    </source>
</evidence>
<keyword evidence="15" id="KW-0965">Cell junction</keyword>
<dbReference type="SUPFAM" id="SSF56655">
    <property type="entry name" value="Carbohydrate phosphatase"/>
    <property type="match status" value="1"/>
</dbReference>
<evidence type="ECO:0000256" key="22">
    <source>
        <dbReference type="ARBA" id="ARBA00042757"/>
    </source>
</evidence>
<dbReference type="EMBL" id="GDKW01002013">
    <property type="protein sequence ID" value="JAI54582.1"/>
    <property type="molecule type" value="mRNA"/>
</dbReference>
<dbReference type="PROSITE" id="PS00124">
    <property type="entry name" value="FBPASE"/>
    <property type="match status" value="1"/>
</dbReference>
<accession>A0A0P4VQ33</accession>
<feature type="domain" description="Fructose-1-6-bisphosphatase class 1 C-terminal" evidence="26">
    <location>
        <begin position="209"/>
        <end position="336"/>
    </location>
</feature>
<evidence type="ECO:0000256" key="12">
    <source>
        <dbReference type="ARBA" id="ARBA00022801"/>
    </source>
</evidence>
<dbReference type="PRINTS" id="PR00115">
    <property type="entry name" value="F16BPHPHTASE"/>
</dbReference>
<dbReference type="NCBIfam" id="NF006778">
    <property type="entry name" value="PRK09293.1-1"/>
    <property type="match status" value="1"/>
</dbReference>
<dbReference type="InterPro" id="IPR000146">
    <property type="entry name" value="FBPase_class-1"/>
</dbReference>
<name>A0A0P4VQ33_9HEMI</name>
<dbReference type="AlphaFoldDB" id="A0A0P4VQ33"/>
<evidence type="ECO:0000256" key="20">
    <source>
        <dbReference type="ARBA" id="ARBA00038670"/>
    </source>
</evidence>
<dbReference type="UniPathway" id="UPA00138"/>
<evidence type="ECO:0000313" key="27">
    <source>
        <dbReference type="EMBL" id="JAI54582.1"/>
    </source>
</evidence>
<evidence type="ECO:0000259" key="25">
    <source>
        <dbReference type="Pfam" id="PF00316"/>
    </source>
</evidence>
<evidence type="ECO:0000256" key="24">
    <source>
        <dbReference type="RuleBase" id="RU000508"/>
    </source>
</evidence>
<reference evidence="27" key="2">
    <citation type="journal article" date="2016" name="PLoS Negl. Trop. Dis.">
        <title>A Deep Insight into the Sialome of Rhodnius neglectus, a Vector of Chagas Disease.</title>
        <authorList>
            <person name="Santiago P.B."/>
            <person name="Assumpcao T.C."/>
            <person name="Araujo C.N."/>
            <person name="Bastos I.M."/>
            <person name="Neves D."/>
            <person name="Silva I.G."/>
            <person name="Charneau S."/>
            <person name="Queiroz R.M."/>
            <person name="Raiol T."/>
            <person name="Oliveira J.V."/>
            <person name="Sousa M.V."/>
            <person name="Calvo E."/>
            <person name="Ribeiro J.M."/>
            <person name="Santana J.M."/>
        </authorList>
    </citation>
    <scope>NUCLEOTIDE SEQUENCE</scope>
    <source>
        <tissue evidence="27">Salivary glands</tissue>
    </source>
</reference>
<dbReference type="Pfam" id="PF18913">
    <property type="entry name" value="FBPase_C"/>
    <property type="match status" value="1"/>
</dbReference>
<evidence type="ECO:0000256" key="5">
    <source>
        <dbReference type="ARBA" id="ARBA00004282"/>
    </source>
</evidence>
<keyword evidence="9" id="KW-0963">Cytoplasm</keyword>
<dbReference type="Pfam" id="PF00316">
    <property type="entry name" value="FBPase"/>
    <property type="match status" value="1"/>
</dbReference>
<keyword evidence="12 24" id="KW-0378">Hydrolase</keyword>
<evidence type="ECO:0000256" key="4">
    <source>
        <dbReference type="ARBA" id="ARBA00004216"/>
    </source>
</evidence>
<dbReference type="GO" id="GO:0005634">
    <property type="term" value="C:nucleus"/>
    <property type="evidence" value="ECO:0007669"/>
    <property type="project" value="UniProtKB-SubCell"/>
</dbReference>
<dbReference type="CDD" id="cd00354">
    <property type="entry name" value="FBPase"/>
    <property type="match status" value="1"/>
</dbReference>
<comment type="cofactor">
    <cofactor evidence="2">
        <name>Mg(2+)</name>
        <dbReference type="ChEBI" id="CHEBI:18420"/>
    </cofactor>
</comment>
<dbReference type="FunFam" id="3.30.540.10:FF:000005">
    <property type="entry name" value="Fructose-1,6-bisphosphatase isozyme 2"/>
    <property type="match status" value="1"/>
</dbReference>
<evidence type="ECO:0000256" key="13">
    <source>
        <dbReference type="ARBA" id="ARBA00022837"/>
    </source>
</evidence>
<dbReference type="GO" id="GO:0030388">
    <property type="term" value="P:fructose 1,6-bisphosphate metabolic process"/>
    <property type="evidence" value="ECO:0007669"/>
    <property type="project" value="TreeGrafter"/>
</dbReference>
<evidence type="ECO:0000256" key="14">
    <source>
        <dbReference type="ARBA" id="ARBA00022842"/>
    </source>
</evidence>
<dbReference type="PIRSF" id="PIRSF000904">
    <property type="entry name" value="FBPtase_SBPase"/>
    <property type="match status" value="1"/>
</dbReference>
<evidence type="ECO:0000256" key="8">
    <source>
        <dbReference type="ARBA" id="ARBA00013093"/>
    </source>
</evidence>
<dbReference type="PANTHER" id="PTHR11556">
    <property type="entry name" value="FRUCTOSE-1,6-BISPHOSPHATASE-RELATED"/>
    <property type="match status" value="1"/>
</dbReference>
<dbReference type="EC" id="3.1.3.11" evidence="8"/>
<dbReference type="InterPro" id="IPR028343">
    <property type="entry name" value="FBPtase"/>
</dbReference>
<evidence type="ECO:0000256" key="9">
    <source>
        <dbReference type="ARBA" id="ARBA00022490"/>
    </source>
</evidence>
<dbReference type="GO" id="GO:0030018">
    <property type="term" value="C:Z disc"/>
    <property type="evidence" value="ECO:0007669"/>
    <property type="project" value="UniProtKB-SubCell"/>
</dbReference>
<protein>
    <recommendedName>
        <fullName evidence="21">Fructose-1,6-bisphosphatase isozyme 2</fullName>
        <ecNumber evidence="8">3.1.3.11</ecNumber>
    </recommendedName>
    <alternativeName>
        <fullName evidence="18">D-fructose-1,6-bisphosphate 1-phosphohydrolase</fullName>
    </alternativeName>
    <alternativeName>
        <fullName evidence="22">D-fructose-1,6-bisphosphate 1-phosphohydrolase 2</fullName>
    </alternativeName>
    <alternativeName>
        <fullName evidence="23">Muscle FBPase</fullName>
    </alternativeName>
</protein>
<dbReference type="GO" id="GO:0046872">
    <property type="term" value="F:metal ion binding"/>
    <property type="evidence" value="ECO:0007669"/>
    <property type="project" value="UniProtKB-KW"/>
</dbReference>
<keyword evidence="13" id="KW-0106">Calcium</keyword>
<evidence type="ECO:0000256" key="3">
    <source>
        <dbReference type="ARBA" id="ARBA00004123"/>
    </source>
</evidence>
<evidence type="ECO:0000256" key="23">
    <source>
        <dbReference type="ARBA" id="ARBA00043165"/>
    </source>
</evidence>
<evidence type="ECO:0000256" key="17">
    <source>
        <dbReference type="ARBA" id="ARBA00023277"/>
    </source>
</evidence>
<comment type="pathway">
    <text evidence="6">Carbohydrate biosynthesis; gluconeogenesis.</text>
</comment>